<reference evidence="3" key="2">
    <citation type="submission" date="2025-08" db="UniProtKB">
        <authorList>
            <consortium name="Ensembl"/>
        </authorList>
    </citation>
    <scope>IDENTIFICATION</scope>
</reference>
<keyword evidence="1" id="KW-0433">Leucine-rich repeat</keyword>
<dbReference type="InterPro" id="IPR050694">
    <property type="entry name" value="LRRC14/PRAME"/>
</dbReference>
<dbReference type="PANTHER" id="PTHR14224">
    <property type="entry name" value="SIMILAR TO PREFERENTIALLY EXPRESSED ANTIGEN IN MELANOMA-LIKE 3"/>
    <property type="match status" value="1"/>
</dbReference>
<name>A0A8C2RKI3_CAPHI</name>
<evidence type="ECO:0000313" key="3">
    <source>
        <dbReference type="Ensembl" id="ENSCHIP00010030052.1"/>
    </source>
</evidence>
<dbReference type="AlphaFoldDB" id="A0A8C2RKI3"/>
<dbReference type="Ensembl" id="ENSCHIT00010042355.1">
    <property type="protein sequence ID" value="ENSCHIP00010030052.1"/>
    <property type="gene ID" value="ENSCHIG00010022300.1"/>
</dbReference>
<evidence type="ECO:0000256" key="1">
    <source>
        <dbReference type="ARBA" id="ARBA00022614"/>
    </source>
</evidence>
<proteinExistence type="predicted"/>
<organism evidence="3">
    <name type="scientific">Capra hircus</name>
    <name type="common">Goat</name>
    <dbReference type="NCBI Taxonomy" id="9925"/>
    <lineage>
        <taxon>Eukaryota</taxon>
        <taxon>Metazoa</taxon>
        <taxon>Chordata</taxon>
        <taxon>Craniata</taxon>
        <taxon>Vertebrata</taxon>
        <taxon>Euteleostomi</taxon>
        <taxon>Mammalia</taxon>
        <taxon>Eutheria</taxon>
        <taxon>Laurasiatheria</taxon>
        <taxon>Artiodactyla</taxon>
        <taxon>Ruminantia</taxon>
        <taxon>Pecora</taxon>
        <taxon>Bovidae</taxon>
        <taxon>Caprinae</taxon>
        <taxon>Capra</taxon>
    </lineage>
</organism>
<dbReference type="GO" id="GO:0005737">
    <property type="term" value="C:cytoplasm"/>
    <property type="evidence" value="ECO:0007669"/>
    <property type="project" value="TreeGrafter"/>
</dbReference>
<reference evidence="3" key="1">
    <citation type="submission" date="2019-03" db="EMBL/GenBank/DDBJ databases">
        <title>Genome sequencing and reference-guided assembly of Black Bengal Goat (Capra hircus).</title>
        <authorList>
            <person name="Siddiki A.Z."/>
            <person name="Baten A."/>
            <person name="Billah M."/>
            <person name="Alam M.A.U."/>
            <person name="Shawrob K.S.M."/>
            <person name="Saha S."/>
            <person name="Chowdhury M."/>
            <person name="Rahman A.H."/>
            <person name="Stear M."/>
            <person name="Miah G."/>
            <person name="Das G.B."/>
            <person name="Hossain M.M."/>
            <person name="Kumkum M."/>
            <person name="Islam M.S."/>
            <person name="Mollah A.M."/>
            <person name="Ahsan A."/>
            <person name="Tusar F."/>
            <person name="Khan M.K.I."/>
        </authorList>
    </citation>
    <scope>NUCLEOTIDE SEQUENCE [LARGE SCALE GENOMIC DNA]</scope>
</reference>
<keyword evidence="2" id="KW-0677">Repeat</keyword>
<accession>A0A8C2RKI3</accession>
<sequence>VGGSHLLDSFRSRFFRVGVRAPPQLLELAGQSLLRNEALAIAALEGLPIELFPPLFTAAFAGRHTALKAMVQASCLPLGSVMKDHQPHLETFQAALEGLDVLLAQEVGPR</sequence>
<dbReference type="PANTHER" id="PTHR14224:SF24">
    <property type="entry name" value="MELANOMA ANTIGEN PREFERENTIALLY EXPRESSED IN TUMORS"/>
    <property type="match status" value="1"/>
</dbReference>
<protein>
    <submittedName>
        <fullName evidence="3">Uncharacterized protein</fullName>
    </submittedName>
</protein>
<evidence type="ECO:0000256" key="2">
    <source>
        <dbReference type="ARBA" id="ARBA00022737"/>
    </source>
</evidence>